<feature type="transmembrane region" description="Helical" evidence="1">
    <location>
        <begin position="240"/>
        <end position="264"/>
    </location>
</feature>
<feature type="transmembrane region" description="Helical" evidence="1">
    <location>
        <begin position="276"/>
        <end position="296"/>
    </location>
</feature>
<dbReference type="EMBL" id="OU015568">
    <property type="protein sequence ID" value="CAG5078460.1"/>
    <property type="molecule type" value="Genomic_DNA"/>
</dbReference>
<evidence type="ECO:0000313" key="2">
    <source>
        <dbReference type="EMBL" id="CAG5078460.1"/>
    </source>
</evidence>
<sequence length="337" mass="38548">MEHVPWNGLTLADLVMPWFLFMSGVSIRIALLSRIKRGVSKTEISYEILVRSVKLIGLGMITIGGNESWEYFRFPGLYFPEHLINWCILGTFLSVTYLLPVPNCPTGYTGPGGLSENGKYYDCIGGAAGYIDRKLLGEKHLYNWPTAYNVYYRFDDEPNGIPYDPEGILGTLTSIFMVYLGLQAGKCFDIFKEPKKIIIHLLGLAFVYGIAGMLLATIGLEYDERYGKIAEAIVPINKNLWSVSFVFVLSSMAFLLLAFLYFIIDVRDWWDGAPCYFVGMNSILIYLLHIIAGYRIPFTWNPKYQSHSEEMLMAFMGPFLWTIYAYWCYDRKFFVSV</sequence>
<proteinExistence type="predicted"/>
<evidence type="ECO:0000313" key="3">
    <source>
        <dbReference type="Proteomes" id="UP001158576"/>
    </source>
</evidence>
<gene>
    <name evidence="2" type="ORF">OKIOD_LOCUS548</name>
</gene>
<protein>
    <submittedName>
        <fullName evidence="2">Oidioi.mRNA.OKI2018_I69.PAR.g8990.t1.cds</fullName>
    </submittedName>
</protein>
<feature type="transmembrane region" description="Helical" evidence="1">
    <location>
        <begin position="311"/>
        <end position="329"/>
    </location>
</feature>
<name>A0ABN7RIK9_OIKDI</name>
<feature type="transmembrane region" description="Helical" evidence="1">
    <location>
        <begin position="167"/>
        <end position="185"/>
    </location>
</feature>
<feature type="transmembrane region" description="Helical" evidence="1">
    <location>
        <begin position="197"/>
        <end position="220"/>
    </location>
</feature>
<keyword evidence="3" id="KW-1185">Reference proteome</keyword>
<feature type="transmembrane region" description="Helical" evidence="1">
    <location>
        <begin position="14"/>
        <end position="31"/>
    </location>
</feature>
<keyword evidence="1" id="KW-0812">Transmembrane</keyword>
<dbReference type="Proteomes" id="UP001158576">
    <property type="component" value="Chromosome PAR"/>
</dbReference>
<dbReference type="PANTHER" id="PTHR31061">
    <property type="entry name" value="LD22376P"/>
    <property type="match status" value="1"/>
</dbReference>
<dbReference type="PANTHER" id="PTHR31061:SF24">
    <property type="entry name" value="LD22376P"/>
    <property type="match status" value="1"/>
</dbReference>
<evidence type="ECO:0000256" key="1">
    <source>
        <dbReference type="SAM" id="Phobius"/>
    </source>
</evidence>
<reference evidence="2 3" key="1">
    <citation type="submission" date="2021-04" db="EMBL/GenBank/DDBJ databases">
        <authorList>
            <person name="Bliznina A."/>
        </authorList>
    </citation>
    <scope>NUCLEOTIDE SEQUENCE [LARGE SCALE GENOMIC DNA]</scope>
</reference>
<keyword evidence="1" id="KW-0472">Membrane</keyword>
<feature type="transmembrane region" description="Helical" evidence="1">
    <location>
        <begin position="83"/>
        <end position="101"/>
    </location>
</feature>
<keyword evidence="1" id="KW-1133">Transmembrane helix</keyword>
<accession>A0ABN7RIK9</accession>
<organism evidence="2 3">
    <name type="scientific">Oikopleura dioica</name>
    <name type="common">Tunicate</name>
    <dbReference type="NCBI Taxonomy" id="34765"/>
    <lineage>
        <taxon>Eukaryota</taxon>
        <taxon>Metazoa</taxon>
        <taxon>Chordata</taxon>
        <taxon>Tunicata</taxon>
        <taxon>Appendicularia</taxon>
        <taxon>Copelata</taxon>
        <taxon>Oikopleuridae</taxon>
        <taxon>Oikopleura</taxon>
    </lineage>
</organism>